<sequence>MTRPRRPDPPPMQTNDVRIAAAGAAAWAVAFVVLLIVGLPSEDRWWLWVCVTGFASGVFGVWYVPRLQARRAAQEAARAAQREADAKADTEGDKPAETAEHGRAE</sequence>
<dbReference type="RefSeq" id="WP_138649393.1">
    <property type="nucleotide sequence ID" value="NZ_VCKW01000271.1"/>
</dbReference>
<accession>A0A5C4J375</accession>
<keyword evidence="2" id="KW-0472">Membrane</keyword>
<dbReference type="OrthoDB" id="3541062at2"/>
<comment type="caution">
    <text evidence="3">The sequence shown here is derived from an EMBL/GenBank/DDBJ whole genome shotgun (WGS) entry which is preliminary data.</text>
</comment>
<feature type="compositionally biased region" description="Basic and acidic residues" evidence="1">
    <location>
        <begin position="80"/>
        <end position="105"/>
    </location>
</feature>
<protein>
    <submittedName>
        <fullName evidence="3">DUF2530 domain-containing protein</fullName>
    </submittedName>
</protein>
<name>A0A5C4J375_9ACTN</name>
<gene>
    <name evidence="3" type="ORF">ETD83_34455</name>
</gene>
<evidence type="ECO:0000313" key="3">
    <source>
        <dbReference type="EMBL" id="TMQ90663.1"/>
    </source>
</evidence>
<feature type="transmembrane region" description="Helical" evidence="2">
    <location>
        <begin position="20"/>
        <end position="39"/>
    </location>
</feature>
<keyword evidence="2" id="KW-1133">Transmembrane helix</keyword>
<organism evidence="3 4">
    <name type="scientific">Actinomadura soli</name>
    <dbReference type="NCBI Taxonomy" id="2508997"/>
    <lineage>
        <taxon>Bacteria</taxon>
        <taxon>Bacillati</taxon>
        <taxon>Actinomycetota</taxon>
        <taxon>Actinomycetes</taxon>
        <taxon>Streptosporangiales</taxon>
        <taxon>Thermomonosporaceae</taxon>
        <taxon>Actinomadura</taxon>
    </lineage>
</organism>
<proteinExistence type="predicted"/>
<feature type="transmembrane region" description="Helical" evidence="2">
    <location>
        <begin position="45"/>
        <end position="64"/>
    </location>
</feature>
<dbReference type="InterPro" id="IPR019681">
    <property type="entry name" value="DUF2530"/>
</dbReference>
<evidence type="ECO:0000256" key="2">
    <source>
        <dbReference type="SAM" id="Phobius"/>
    </source>
</evidence>
<dbReference type="Proteomes" id="UP000309174">
    <property type="component" value="Unassembled WGS sequence"/>
</dbReference>
<evidence type="ECO:0000313" key="4">
    <source>
        <dbReference type="Proteomes" id="UP000309174"/>
    </source>
</evidence>
<dbReference type="Pfam" id="PF10745">
    <property type="entry name" value="DUF2530"/>
    <property type="match status" value="1"/>
</dbReference>
<keyword evidence="4" id="KW-1185">Reference proteome</keyword>
<dbReference type="EMBL" id="VCKW01000271">
    <property type="protein sequence ID" value="TMQ90663.1"/>
    <property type="molecule type" value="Genomic_DNA"/>
</dbReference>
<dbReference type="AlphaFoldDB" id="A0A5C4J375"/>
<keyword evidence="2" id="KW-0812">Transmembrane</keyword>
<evidence type="ECO:0000256" key="1">
    <source>
        <dbReference type="SAM" id="MobiDB-lite"/>
    </source>
</evidence>
<reference evidence="3 4" key="1">
    <citation type="submission" date="2019-05" db="EMBL/GenBank/DDBJ databases">
        <title>Draft genome sequence of Actinomadura sp. 14C53.</title>
        <authorList>
            <person name="Saricaoglu S."/>
            <person name="Isik K."/>
        </authorList>
    </citation>
    <scope>NUCLEOTIDE SEQUENCE [LARGE SCALE GENOMIC DNA]</scope>
    <source>
        <strain evidence="3 4">14C53</strain>
    </source>
</reference>
<feature type="region of interest" description="Disordered" evidence="1">
    <location>
        <begin position="74"/>
        <end position="105"/>
    </location>
</feature>